<dbReference type="InterPro" id="IPR036397">
    <property type="entry name" value="RNaseH_sf"/>
</dbReference>
<evidence type="ECO:0000259" key="1">
    <source>
        <dbReference type="Pfam" id="PF07727"/>
    </source>
</evidence>
<organism evidence="3">
    <name type="scientific">Tanacetum cinerariifolium</name>
    <name type="common">Dalmatian daisy</name>
    <name type="synonym">Chrysanthemum cinerariifolium</name>
    <dbReference type="NCBI Taxonomy" id="118510"/>
    <lineage>
        <taxon>Eukaryota</taxon>
        <taxon>Viridiplantae</taxon>
        <taxon>Streptophyta</taxon>
        <taxon>Embryophyta</taxon>
        <taxon>Tracheophyta</taxon>
        <taxon>Spermatophyta</taxon>
        <taxon>Magnoliopsida</taxon>
        <taxon>eudicotyledons</taxon>
        <taxon>Gunneridae</taxon>
        <taxon>Pentapetalae</taxon>
        <taxon>asterids</taxon>
        <taxon>campanulids</taxon>
        <taxon>Asterales</taxon>
        <taxon>Asteraceae</taxon>
        <taxon>Asteroideae</taxon>
        <taxon>Anthemideae</taxon>
        <taxon>Anthemidinae</taxon>
        <taxon>Tanacetum</taxon>
    </lineage>
</organism>
<dbReference type="PANTHER" id="PTHR11439:SF470">
    <property type="entry name" value="CYSTEINE-RICH RLK (RECEPTOR-LIKE PROTEIN KINASE) 8"/>
    <property type="match status" value="1"/>
</dbReference>
<dbReference type="AlphaFoldDB" id="A0A699HE98"/>
<comment type="caution">
    <text evidence="3">The sequence shown here is derived from an EMBL/GenBank/DDBJ whole genome shotgun (WGS) entry which is preliminary data.</text>
</comment>
<reference evidence="3" key="1">
    <citation type="journal article" date="2019" name="Sci. Rep.">
        <title>Draft genome of Tanacetum cinerariifolium, the natural source of mosquito coil.</title>
        <authorList>
            <person name="Yamashiro T."/>
            <person name="Shiraishi A."/>
            <person name="Satake H."/>
            <person name="Nakayama K."/>
        </authorList>
    </citation>
    <scope>NUCLEOTIDE SEQUENCE</scope>
</reference>
<dbReference type="PANTHER" id="PTHR11439">
    <property type="entry name" value="GAG-POL-RELATED RETROTRANSPOSON"/>
    <property type="match status" value="1"/>
</dbReference>
<dbReference type="EMBL" id="BKCJ010150035">
    <property type="protein sequence ID" value="GEY07577.1"/>
    <property type="molecule type" value="Genomic_DNA"/>
</dbReference>
<feature type="domain" description="Retroviral polymerase SH3-like" evidence="2">
    <location>
        <begin position="271"/>
        <end position="331"/>
    </location>
</feature>
<dbReference type="InterPro" id="IPR012337">
    <property type="entry name" value="RNaseH-like_sf"/>
</dbReference>
<feature type="domain" description="Reverse transcriptase Ty1/copia-type" evidence="1">
    <location>
        <begin position="426"/>
        <end position="503"/>
    </location>
</feature>
<dbReference type="GO" id="GO:0003676">
    <property type="term" value="F:nucleic acid binding"/>
    <property type="evidence" value="ECO:0007669"/>
    <property type="project" value="InterPro"/>
</dbReference>
<dbReference type="Gene3D" id="3.30.420.10">
    <property type="entry name" value="Ribonuclease H-like superfamily/Ribonuclease H"/>
    <property type="match status" value="1"/>
</dbReference>
<protein>
    <submittedName>
        <fullName evidence="3">Uncharacterized protein</fullName>
    </submittedName>
</protein>
<dbReference type="InterPro" id="IPR013103">
    <property type="entry name" value="RVT_2"/>
</dbReference>
<name>A0A699HE98_TANCI</name>
<dbReference type="InterPro" id="IPR043502">
    <property type="entry name" value="DNA/RNA_pol_sf"/>
</dbReference>
<proteinExistence type="predicted"/>
<dbReference type="InterPro" id="IPR057670">
    <property type="entry name" value="SH3_retrovirus"/>
</dbReference>
<evidence type="ECO:0000313" key="3">
    <source>
        <dbReference type="EMBL" id="GEY07577.1"/>
    </source>
</evidence>
<accession>A0A699HE98</accession>
<dbReference type="Pfam" id="PF07727">
    <property type="entry name" value="RVT_2"/>
    <property type="match status" value="1"/>
</dbReference>
<dbReference type="CDD" id="cd09272">
    <property type="entry name" value="RNase_HI_RT_Ty1"/>
    <property type="match status" value="1"/>
</dbReference>
<dbReference type="SUPFAM" id="SSF53098">
    <property type="entry name" value="Ribonuclease H-like"/>
    <property type="match status" value="1"/>
</dbReference>
<gene>
    <name evidence="3" type="ORF">Tci_379551</name>
</gene>
<evidence type="ECO:0000259" key="2">
    <source>
        <dbReference type="Pfam" id="PF25597"/>
    </source>
</evidence>
<dbReference type="Pfam" id="PF25597">
    <property type="entry name" value="SH3_retrovirus"/>
    <property type="match status" value="1"/>
</dbReference>
<dbReference type="SUPFAM" id="SSF56672">
    <property type="entry name" value="DNA/RNA polymerases"/>
    <property type="match status" value="1"/>
</dbReference>
<sequence>MVTELSDAFLYAQSTSELWKEITERYGQSNGPLNINGLPTCDCGKMRECTCDVLEKFMLRDSNSKLIQFLMKLNDDYESVRSQILAMDPLPTANMNNKEFNNARKENRGSRVNGKKAKKQGRMAANVTVGFHDHFSGDTPFDLNTENEIEMHQGGGFDQKLGHSSVSKFSHIPLYKSMDFSEFSCESLHQKSVAYTPQQNGRVERMHRHLLDIAKALRLQANLPLKFSGDCILSATYLINKMPVKILDWKSPYESLYEKTPTYDHLRVIGCLCYAANVKPHKDQFKNRGVKCVLIGYPVNQKVYNLYNWEKKEVFLSRDVVFEEQVFLFKQLDNGSNKQSCLIYLVFDTHPLKEIVIPNTPLPETTHTDHLDNNEPTVKHVKEPITRPPIPSHTFVPVTKSTRSSTRPTWLQDFVTPAKVNSVRFLVYVDDMLLTGNSQSKILSLKNSLDKKFTIKDLGLAKYFLGIELCKTYAGMHLNRRKFILDLLIDAGLTGTKPSPFPLLTQLKLSLDKGTIFKDVGVYRRLAGRLLYLNMTKPDISYVVQHLSQFVSAPKDVHMQAALHLLRYLKGTISKGLFYHVQPYLQMTGFSDADLASCLMAKRSLTSYCIFLGHSLVYWKTKKQPTVSRSSIKADYRSMAATTCELLWLSFLLKDLHIQVKLPVTLFCDNKLAQQIAANPCFHDQTKHLDIDCYFTRDKIQEGFLQTAFIPTHLQLADVMTKSLGELQHTFLVDKLGLTEAPT</sequence>